<reference evidence="11" key="2">
    <citation type="submission" date="2016-05" db="EMBL/GenBank/DDBJ databases">
        <title>Comparative analysis highlights variable genome content of wheat rusts and divergence of the mating loci.</title>
        <authorList>
            <person name="Cuomo C.A."/>
            <person name="Bakkeren G."/>
            <person name="Szabo L."/>
            <person name="Khalil H."/>
            <person name="Joly D."/>
            <person name="Goldberg J."/>
            <person name="Young S."/>
            <person name="Zeng Q."/>
            <person name="Fellers J."/>
        </authorList>
    </citation>
    <scope>NUCLEOTIDE SEQUENCE [LARGE SCALE GENOMIC DNA]</scope>
    <source>
        <strain evidence="11">1-1 BBBD Race 1</strain>
    </source>
</reference>
<keyword evidence="13" id="KW-1185">Reference proteome</keyword>
<gene>
    <name evidence="11" type="ORF">PTTG_05539</name>
</gene>
<dbReference type="PANTHER" id="PTHR10071:SF281">
    <property type="entry name" value="BOX A-BINDING FACTOR-RELATED"/>
    <property type="match status" value="1"/>
</dbReference>
<keyword evidence="5" id="KW-0805">Transcription regulation</keyword>
<feature type="domain" description="GATA-type" evidence="10">
    <location>
        <begin position="469"/>
        <end position="521"/>
    </location>
</feature>
<dbReference type="OrthoDB" id="515401at2759"/>
<dbReference type="PROSITE" id="PS50114">
    <property type="entry name" value="GATA_ZN_FINGER_2"/>
    <property type="match status" value="2"/>
</dbReference>
<keyword evidence="2" id="KW-0479">Metal-binding</keyword>
<dbReference type="GO" id="GO:0005634">
    <property type="term" value="C:nucleus"/>
    <property type="evidence" value="ECO:0007669"/>
    <property type="project" value="UniProtKB-SubCell"/>
</dbReference>
<dbReference type="InterPro" id="IPR013860">
    <property type="entry name" value="AreA_GATA"/>
</dbReference>
<dbReference type="Proteomes" id="UP000005240">
    <property type="component" value="Unassembled WGS sequence"/>
</dbReference>
<keyword evidence="7" id="KW-0539">Nucleus</keyword>
<feature type="region of interest" description="Disordered" evidence="9">
    <location>
        <begin position="352"/>
        <end position="383"/>
    </location>
</feature>
<dbReference type="AlphaFoldDB" id="A0A180H1S3"/>
<reference evidence="12" key="4">
    <citation type="submission" date="2025-05" db="UniProtKB">
        <authorList>
            <consortium name="EnsemblFungi"/>
        </authorList>
    </citation>
    <scope>IDENTIFICATION</scope>
    <source>
        <strain evidence="12">isolate 1-1 / race 1 (BBBD)</strain>
    </source>
</reference>
<dbReference type="Pfam" id="PF08550">
    <property type="entry name" value="GATA_AreA"/>
    <property type="match status" value="1"/>
</dbReference>
<accession>A0A180H1S3</accession>
<dbReference type="Gene3D" id="3.30.50.10">
    <property type="entry name" value="Erythroid Transcription Factor GATA-1, subunit A"/>
    <property type="match status" value="2"/>
</dbReference>
<evidence type="ECO:0000313" key="12">
    <source>
        <dbReference type="EnsemblFungi" id="PTTG_05539-t43_1-p1"/>
    </source>
</evidence>
<sequence length="599" mass="66096">MIGLNEQISIMPENQPENMNAFLLQIKGDASFSLFSQVTDVESLSQTWKLCSKVAGHLEQGKRLENLSWRLFHLHAMMTGESPNNRTHTFERLSKETGRKLDRERHLRLSQLQAPPLKRGRCANQPMSSVSATIHHPTLLCSLSSPMTEMGTGGLVNCTTITSSTHINFSHYDAWDFDFKAGSINFESFLSSFSPLALFGPVDYLSQETCCLPENTQAKRMADSTAVWDSVNCLPYHEQLNAPSFANTERTDLGAVIDPVQHTMNVYATNPGSPPKTESPLSEHFRFDNIEAPTDSPGMQFVGENPILDNQITSETPQFTCQSDRILPAIENINGGNSFVTGVEFPQQKGQFSLGKASKPDISTNAKNSKVGEKRKRRNPMATRLPTFVGASDLPKHSLDGSISDGPICFNCRGTQTPLWRRGPNDELLCNACGVFYKVHKKHRPATLSKYNRSLGNSNSVTRNETDPKGTGIQCTNCDATATPMWRKAPDGSLLCNACALYVKCHKRPRPTNSSKVSLTRPLGLINSLSNLNYGNEPTYSLGITSPKSEIYISNPSSSSDLSSPFINLFDNTLGGSSEFSSFNYFKSFPNSCYTTHNT</sequence>
<evidence type="ECO:0000256" key="2">
    <source>
        <dbReference type="ARBA" id="ARBA00022723"/>
    </source>
</evidence>
<proteinExistence type="predicted"/>
<dbReference type="InterPro" id="IPR000679">
    <property type="entry name" value="Znf_GATA"/>
</dbReference>
<evidence type="ECO:0000256" key="6">
    <source>
        <dbReference type="ARBA" id="ARBA00023163"/>
    </source>
</evidence>
<evidence type="ECO:0000256" key="1">
    <source>
        <dbReference type="ARBA" id="ARBA00004123"/>
    </source>
</evidence>
<dbReference type="PRINTS" id="PR00619">
    <property type="entry name" value="GATAZNFINGER"/>
</dbReference>
<dbReference type="GO" id="GO:0008270">
    <property type="term" value="F:zinc ion binding"/>
    <property type="evidence" value="ECO:0007669"/>
    <property type="project" value="UniProtKB-KW"/>
</dbReference>
<dbReference type="SUPFAM" id="SSF57716">
    <property type="entry name" value="Glucocorticoid receptor-like (DNA-binding domain)"/>
    <property type="match status" value="2"/>
</dbReference>
<evidence type="ECO:0000256" key="5">
    <source>
        <dbReference type="ARBA" id="ARBA00023015"/>
    </source>
</evidence>
<comment type="subcellular location">
    <subcellularLocation>
        <location evidence="1">Nucleus</location>
    </subcellularLocation>
</comment>
<dbReference type="InterPro" id="IPR013088">
    <property type="entry name" value="Znf_NHR/GATA"/>
</dbReference>
<dbReference type="SMART" id="SM00401">
    <property type="entry name" value="ZnF_GATA"/>
    <property type="match status" value="2"/>
</dbReference>
<evidence type="ECO:0000256" key="4">
    <source>
        <dbReference type="ARBA" id="ARBA00022833"/>
    </source>
</evidence>
<dbReference type="STRING" id="630390.A0A180H1S3"/>
<evidence type="ECO:0000256" key="8">
    <source>
        <dbReference type="PROSITE-ProRule" id="PRU00094"/>
    </source>
</evidence>
<dbReference type="Pfam" id="PF00320">
    <property type="entry name" value="GATA"/>
    <property type="match status" value="2"/>
</dbReference>
<feature type="domain" description="GATA-type" evidence="10">
    <location>
        <begin position="403"/>
        <end position="463"/>
    </location>
</feature>
<dbReference type="PROSITE" id="PS00344">
    <property type="entry name" value="GATA_ZN_FINGER_1"/>
    <property type="match status" value="1"/>
</dbReference>
<dbReference type="GO" id="GO:0000122">
    <property type="term" value="P:negative regulation of transcription by RNA polymerase II"/>
    <property type="evidence" value="ECO:0007669"/>
    <property type="project" value="TreeGrafter"/>
</dbReference>
<dbReference type="GO" id="GO:0000978">
    <property type="term" value="F:RNA polymerase II cis-regulatory region sequence-specific DNA binding"/>
    <property type="evidence" value="ECO:0007669"/>
    <property type="project" value="TreeGrafter"/>
</dbReference>
<organism evidence="11">
    <name type="scientific">Puccinia triticina (isolate 1-1 / race 1 (BBBD))</name>
    <name type="common">Brown leaf rust fungus</name>
    <dbReference type="NCBI Taxonomy" id="630390"/>
    <lineage>
        <taxon>Eukaryota</taxon>
        <taxon>Fungi</taxon>
        <taxon>Dikarya</taxon>
        <taxon>Basidiomycota</taxon>
        <taxon>Pucciniomycotina</taxon>
        <taxon>Pucciniomycetes</taxon>
        <taxon>Pucciniales</taxon>
        <taxon>Pucciniaceae</taxon>
        <taxon>Puccinia</taxon>
    </lineage>
</organism>
<dbReference type="VEuPathDB" id="FungiDB:PTTG_05539"/>
<evidence type="ECO:0000256" key="3">
    <source>
        <dbReference type="ARBA" id="ARBA00022771"/>
    </source>
</evidence>
<evidence type="ECO:0000313" key="11">
    <source>
        <dbReference type="EMBL" id="OAV98432.1"/>
    </source>
</evidence>
<evidence type="ECO:0000256" key="7">
    <source>
        <dbReference type="ARBA" id="ARBA00023242"/>
    </source>
</evidence>
<keyword evidence="4" id="KW-0862">Zinc</keyword>
<dbReference type="CDD" id="cd00202">
    <property type="entry name" value="ZnF_GATA"/>
    <property type="match status" value="2"/>
</dbReference>
<dbReference type="EMBL" id="ADAS02000007">
    <property type="protein sequence ID" value="OAV98432.1"/>
    <property type="molecule type" value="Genomic_DNA"/>
</dbReference>
<dbReference type="EnsemblFungi" id="PTTG_05539-t43_1">
    <property type="protein sequence ID" value="PTTG_05539-t43_1-p1"/>
    <property type="gene ID" value="PTTG_05539"/>
</dbReference>
<name>A0A180H1S3_PUCT1</name>
<dbReference type="GO" id="GO:0000981">
    <property type="term" value="F:DNA-binding transcription factor activity, RNA polymerase II-specific"/>
    <property type="evidence" value="ECO:0007669"/>
    <property type="project" value="TreeGrafter"/>
</dbReference>
<dbReference type="PANTHER" id="PTHR10071">
    <property type="entry name" value="TRANSCRIPTION FACTOR GATA FAMILY MEMBER"/>
    <property type="match status" value="1"/>
</dbReference>
<keyword evidence="3 8" id="KW-0863">Zinc-finger</keyword>
<evidence type="ECO:0000256" key="9">
    <source>
        <dbReference type="SAM" id="MobiDB-lite"/>
    </source>
</evidence>
<evidence type="ECO:0000259" key="10">
    <source>
        <dbReference type="PROSITE" id="PS50114"/>
    </source>
</evidence>
<protein>
    <recommendedName>
        <fullName evidence="10">GATA-type domain-containing protein</fullName>
    </recommendedName>
</protein>
<reference evidence="12 13" key="3">
    <citation type="journal article" date="2017" name="G3 (Bethesda)">
        <title>Comparative analysis highlights variable genome content of wheat rusts and divergence of the mating loci.</title>
        <authorList>
            <person name="Cuomo C.A."/>
            <person name="Bakkeren G."/>
            <person name="Khalil H.B."/>
            <person name="Panwar V."/>
            <person name="Joly D."/>
            <person name="Linning R."/>
            <person name="Sakthikumar S."/>
            <person name="Song X."/>
            <person name="Adiconis X."/>
            <person name="Fan L."/>
            <person name="Goldberg J.M."/>
            <person name="Levin J.Z."/>
            <person name="Young S."/>
            <person name="Zeng Q."/>
            <person name="Anikster Y."/>
            <person name="Bruce M."/>
            <person name="Wang M."/>
            <person name="Yin C."/>
            <person name="McCallum B."/>
            <person name="Szabo L.J."/>
            <person name="Hulbert S."/>
            <person name="Chen X."/>
            <person name="Fellers J.P."/>
        </authorList>
    </citation>
    <scope>NUCLEOTIDE SEQUENCE</scope>
    <source>
        <strain evidence="12">isolate 1-1 / race 1 (BBBD)</strain>
        <strain evidence="13">Isolate 1-1 / race 1 (BBBD)</strain>
    </source>
</reference>
<keyword evidence="6" id="KW-0804">Transcription</keyword>
<dbReference type="InterPro" id="IPR039355">
    <property type="entry name" value="Transcription_factor_GATA"/>
</dbReference>
<evidence type="ECO:0000313" key="13">
    <source>
        <dbReference type="Proteomes" id="UP000005240"/>
    </source>
</evidence>
<reference evidence="11" key="1">
    <citation type="submission" date="2009-11" db="EMBL/GenBank/DDBJ databases">
        <authorList>
            <consortium name="The Broad Institute Genome Sequencing Platform"/>
            <person name="Ward D."/>
            <person name="Feldgarden M."/>
            <person name="Earl A."/>
            <person name="Young S.K."/>
            <person name="Zeng Q."/>
            <person name="Koehrsen M."/>
            <person name="Alvarado L."/>
            <person name="Berlin A."/>
            <person name="Bochicchio J."/>
            <person name="Borenstein D."/>
            <person name="Chapman S.B."/>
            <person name="Chen Z."/>
            <person name="Engels R."/>
            <person name="Freedman E."/>
            <person name="Gellesch M."/>
            <person name="Goldberg J."/>
            <person name="Griggs A."/>
            <person name="Gujja S."/>
            <person name="Heilman E."/>
            <person name="Heiman D."/>
            <person name="Hepburn T."/>
            <person name="Howarth C."/>
            <person name="Jen D."/>
            <person name="Larson L."/>
            <person name="Lewis B."/>
            <person name="Mehta T."/>
            <person name="Park D."/>
            <person name="Pearson M."/>
            <person name="Roberts A."/>
            <person name="Saif S."/>
            <person name="Shea T."/>
            <person name="Shenoy N."/>
            <person name="Sisk P."/>
            <person name="Stolte C."/>
            <person name="Sykes S."/>
            <person name="Thomson T."/>
            <person name="Walk T."/>
            <person name="White J."/>
            <person name="Yandava C."/>
            <person name="Izard J."/>
            <person name="Baranova O.V."/>
            <person name="Blanton J.M."/>
            <person name="Tanner A.C."/>
            <person name="Dewhirst F.E."/>
            <person name="Haas B."/>
            <person name="Nusbaum C."/>
            <person name="Birren B."/>
        </authorList>
    </citation>
    <scope>NUCLEOTIDE SEQUENCE [LARGE SCALE GENOMIC DNA]</scope>
    <source>
        <strain evidence="11">1-1 BBBD Race 1</strain>
    </source>
</reference>
<dbReference type="GO" id="GO:0045944">
    <property type="term" value="P:positive regulation of transcription by RNA polymerase II"/>
    <property type="evidence" value="ECO:0007669"/>
    <property type="project" value="TreeGrafter"/>
</dbReference>